<protein>
    <submittedName>
        <fullName evidence="5">4-hydroxyacetophenone monooxygenase</fullName>
    </submittedName>
</protein>
<dbReference type="PANTHER" id="PTHR42877:SF4">
    <property type="entry name" value="FAD_NAD(P)-BINDING DOMAIN-CONTAINING PROTEIN-RELATED"/>
    <property type="match status" value="1"/>
</dbReference>
<evidence type="ECO:0000313" key="6">
    <source>
        <dbReference type="Proteomes" id="UP000199529"/>
    </source>
</evidence>
<dbReference type="GO" id="GO:0050660">
    <property type="term" value="F:flavin adenine dinucleotide binding"/>
    <property type="evidence" value="ECO:0007669"/>
    <property type="project" value="InterPro"/>
</dbReference>
<dbReference type="InterPro" id="IPR036188">
    <property type="entry name" value="FAD/NAD-bd_sf"/>
</dbReference>
<dbReference type="STRING" id="418495.SAMN05216215_102111"/>
<dbReference type="PRINTS" id="PR00368">
    <property type="entry name" value="FADPNR"/>
</dbReference>
<evidence type="ECO:0000256" key="3">
    <source>
        <dbReference type="ARBA" id="ARBA00022827"/>
    </source>
</evidence>
<dbReference type="InterPro" id="IPR020946">
    <property type="entry name" value="Flavin_mOase-like"/>
</dbReference>
<dbReference type="SUPFAM" id="SSF51905">
    <property type="entry name" value="FAD/NAD(P)-binding domain"/>
    <property type="match status" value="2"/>
</dbReference>
<gene>
    <name evidence="5" type="ORF">SAMN05216215_102111</name>
</gene>
<keyword evidence="6" id="KW-1185">Reference proteome</keyword>
<reference evidence="6" key="1">
    <citation type="submission" date="2016-10" db="EMBL/GenBank/DDBJ databases">
        <authorList>
            <person name="Varghese N."/>
            <person name="Submissions S."/>
        </authorList>
    </citation>
    <scope>NUCLEOTIDE SEQUENCE [LARGE SCALE GENOMIC DNA]</scope>
    <source>
        <strain evidence="6">CGMCC 4.3530</strain>
    </source>
</reference>
<keyword evidence="4" id="KW-0560">Oxidoreductase</keyword>
<keyword evidence="2" id="KW-0285">Flavoprotein</keyword>
<dbReference type="OrthoDB" id="5168853at2"/>
<keyword evidence="5" id="KW-0503">Monooxygenase</keyword>
<evidence type="ECO:0000256" key="2">
    <source>
        <dbReference type="ARBA" id="ARBA00022630"/>
    </source>
</evidence>
<proteinExistence type="inferred from homology"/>
<keyword evidence="3" id="KW-0274">FAD</keyword>
<dbReference type="Proteomes" id="UP000199529">
    <property type="component" value="Unassembled WGS sequence"/>
</dbReference>
<dbReference type="Pfam" id="PF00743">
    <property type="entry name" value="FMO-like"/>
    <property type="match status" value="1"/>
</dbReference>
<dbReference type="PANTHER" id="PTHR42877">
    <property type="entry name" value="L-ORNITHINE N(5)-MONOOXYGENASE-RELATED"/>
    <property type="match status" value="1"/>
</dbReference>
<comment type="similarity">
    <text evidence="1">Belongs to the FAD-binding monooxygenase family.</text>
</comment>
<dbReference type="PRINTS" id="PR00411">
    <property type="entry name" value="PNDRDTASEI"/>
</dbReference>
<dbReference type="Gene3D" id="3.50.50.60">
    <property type="entry name" value="FAD/NAD(P)-binding domain"/>
    <property type="match status" value="2"/>
</dbReference>
<organism evidence="5 6">
    <name type="scientific">Saccharopolyspora shandongensis</name>
    <dbReference type="NCBI Taxonomy" id="418495"/>
    <lineage>
        <taxon>Bacteria</taxon>
        <taxon>Bacillati</taxon>
        <taxon>Actinomycetota</taxon>
        <taxon>Actinomycetes</taxon>
        <taxon>Pseudonocardiales</taxon>
        <taxon>Pseudonocardiaceae</taxon>
        <taxon>Saccharopolyspora</taxon>
    </lineage>
</organism>
<dbReference type="GO" id="GO:0004499">
    <property type="term" value="F:N,N-dimethylaniline monooxygenase activity"/>
    <property type="evidence" value="ECO:0007669"/>
    <property type="project" value="InterPro"/>
</dbReference>
<evidence type="ECO:0000256" key="4">
    <source>
        <dbReference type="ARBA" id="ARBA00023002"/>
    </source>
</evidence>
<evidence type="ECO:0000256" key="1">
    <source>
        <dbReference type="ARBA" id="ARBA00010139"/>
    </source>
</evidence>
<accession>A0A1H3HMJ5</accession>
<evidence type="ECO:0000313" key="5">
    <source>
        <dbReference type="EMBL" id="SDY16697.1"/>
    </source>
</evidence>
<name>A0A1H3HMJ5_9PSEU</name>
<dbReference type="EMBL" id="FNOK01000021">
    <property type="protein sequence ID" value="SDY16697.1"/>
    <property type="molecule type" value="Genomic_DNA"/>
</dbReference>
<sequence length="634" mass="70599">MVYLPDRPLSDDALLANLDSAQAPALLMLTAHVTGEVSVLRPEWRPDLAKLPGGGYAPETATSIRDHCRERLLPLLDSQAEWPELPEDSVRRAICSWLMGEDSEDAQALAEVAFTPDQADPRAADWDLAQVAPERTLRAVVIGAGFSGLLAALRLKQAGVPFTILEKSSNVAGTWAQNTYPNCRTDVPSHVYTYTFVPHDWETYFGTQQAIFDYLNEFALKNGLLEHVRFDTEVTATRWDAASASWTVETRTADGDVSSTEAEVVVSAVGQLSRPLIPRIEGLDAFEGPVVHSAEWDHDLDFTGKRVAVIGTGASALQFAPAVARDAAQVTIFQRSAPWLRPTPELRKPIDPAERWLFAHLNHYRAYYRFSIFLPRLIGNLPAATVDPDYPPTEVSVSAANDQLRMQLTDYLIEQAGDRRDLLEKIIPDYPPAAKRIIRDDGTWVSTLKRDNVRLIGQAVQRIDKDGVWSGDEHVPADIILLGTGFRASEFLMPMKVTGVDGQDLHETWGIDASAYLGITLPGFPNFFCMYGPNTNTVIHGNLVFFLECQAAYMLSAVRLLASGSHTSMDLRPDVFADYDDEVTEESAKRAWGWSKTHSWYQNAAGRSTIMWPLPARTYYERTREVRTDDYQLS</sequence>
<dbReference type="GO" id="GO:0050661">
    <property type="term" value="F:NADP binding"/>
    <property type="evidence" value="ECO:0007669"/>
    <property type="project" value="InterPro"/>
</dbReference>
<dbReference type="AlphaFoldDB" id="A0A1H3HMJ5"/>
<dbReference type="RefSeq" id="WP_093268214.1">
    <property type="nucleotide sequence ID" value="NZ_FNOK01000021.1"/>
</dbReference>
<dbReference type="InterPro" id="IPR051209">
    <property type="entry name" value="FAD-bind_Monooxygenase_sf"/>
</dbReference>